<organism evidence="1 2">
    <name type="scientific">Glossina morsitans morsitans</name>
    <name type="common">Savannah tsetse fly</name>
    <dbReference type="NCBI Taxonomy" id="37546"/>
    <lineage>
        <taxon>Eukaryota</taxon>
        <taxon>Metazoa</taxon>
        <taxon>Ecdysozoa</taxon>
        <taxon>Arthropoda</taxon>
        <taxon>Hexapoda</taxon>
        <taxon>Insecta</taxon>
        <taxon>Pterygota</taxon>
        <taxon>Neoptera</taxon>
        <taxon>Endopterygota</taxon>
        <taxon>Diptera</taxon>
        <taxon>Brachycera</taxon>
        <taxon>Muscomorpha</taxon>
        <taxon>Hippoboscoidea</taxon>
        <taxon>Glossinidae</taxon>
        <taxon>Glossina</taxon>
    </lineage>
</organism>
<evidence type="ECO:0000313" key="1">
    <source>
        <dbReference type="EnsemblMetazoa" id="GMOY003007-PA"/>
    </source>
</evidence>
<dbReference type="EMBL" id="CCAG010019988">
    <property type="status" value="NOT_ANNOTATED_CDS"/>
    <property type="molecule type" value="Genomic_DNA"/>
</dbReference>
<evidence type="ECO:0000313" key="2">
    <source>
        <dbReference type="Proteomes" id="UP000092444"/>
    </source>
</evidence>
<reference evidence="1" key="1">
    <citation type="submission" date="2020-05" db="UniProtKB">
        <authorList>
            <consortium name="EnsemblMetazoa"/>
        </authorList>
    </citation>
    <scope>IDENTIFICATION</scope>
    <source>
        <strain evidence="1">Yale</strain>
    </source>
</reference>
<dbReference type="Proteomes" id="UP000092444">
    <property type="component" value="Unassembled WGS sequence"/>
</dbReference>
<sequence>MAALLIKTCIRWAKRCSIQWNAVRSDGSEVRSHSRGKKRSICAFDSSSPKLTAAGCLIIESTFGTKFNDCRALRFKHFKLVSLNL</sequence>
<protein>
    <submittedName>
        <fullName evidence="1">Uncharacterized protein</fullName>
    </submittedName>
</protein>
<name>A0A1B0FGX9_GLOMM</name>
<dbReference type="AlphaFoldDB" id="A0A1B0FGX9"/>
<keyword evidence="2" id="KW-1185">Reference proteome</keyword>
<proteinExistence type="predicted"/>
<dbReference type="EnsemblMetazoa" id="GMOY003007-RA">
    <property type="protein sequence ID" value="GMOY003007-PA"/>
    <property type="gene ID" value="GMOY003007"/>
</dbReference>
<accession>A0A1B0FGX9</accession>
<dbReference type="VEuPathDB" id="VectorBase:GMOY003007"/>